<name>A0A0F9DQG9_9ZZZZ</name>
<reference evidence="1" key="1">
    <citation type="journal article" date="2015" name="Nature">
        <title>Complex archaea that bridge the gap between prokaryotes and eukaryotes.</title>
        <authorList>
            <person name="Spang A."/>
            <person name="Saw J.H."/>
            <person name="Jorgensen S.L."/>
            <person name="Zaremba-Niedzwiedzka K."/>
            <person name="Martijn J."/>
            <person name="Lind A.E."/>
            <person name="van Eijk R."/>
            <person name="Schleper C."/>
            <person name="Guy L."/>
            <person name="Ettema T.J."/>
        </authorList>
    </citation>
    <scope>NUCLEOTIDE SEQUENCE</scope>
</reference>
<dbReference type="NCBIfam" id="TIGR03373">
    <property type="entry name" value="VI_minor_4"/>
    <property type="match status" value="1"/>
</dbReference>
<evidence type="ECO:0008006" key="2">
    <source>
        <dbReference type="Google" id="ProtNLM"/>
    </source>
</evidence>
<dbReference type="Gene3D" id="3.40.1730.10">
    <property type="entry name" value="pa0076 domain"/>
    <property type="match status" value="1"/>
</dbReference>
<dbReference type="AlphaFoldDB" id="A0A0F9DQG9"/>
<feature type="non-terminal residue" evidence="1">
    <location>
        <position position="1"/>
    </location>
</feature>
<proteinExistence type="predicted"/>
<comment type="caution">
    <text evidence="1">The sequence shown here is derived from an EMBL/GenBank/DDBJ whole genome shotgun (WGS) entry which is preliminary data.</text>
</comment>
<organism evidence="1">
    <name type="scientific">marine sediment metagenome</name>
    <dbReference type="NCBI Taxonomy" id="412755"/>
    <lineage>
        <taxon>unclassified sequences</taxon>
        <taxon>metagenomes</taxon>
        <taxon>ecological metagenomes</taxon>
    </lineage>
</organism>
<dbReference type="InterPro" id="IPR017748">
    <property type="entry name" value="TagF"/>
</dbReference>
<dbReference type="EMBL" id="LAZR01027999">
    <property type="protein sequence ID" value="KKL63939.1"/>
    <property type="molecule type" value="Genomic_DNA"/>
</dbReference>
<dbReference type="PIRSF" id="PIRSF029287">
    <property type="entry name" value="UCP029287"/>
    <property type="match status" value="1"/>
</dbReference>
<accession>A0A0F9DQG9</accession>
<sequence>QKCREVFMSDPIINIGYLGKVPSLGDFVQDNVSKEFSEHWEQWLQAAIAVSKEQLGEVWQDNYLTGPVWHFALSPNIVGDKGVMGTLFPSMDAVGRHYPFTVASTLEHAPIDVLNSGVFSLEYEDTVLKVLDSSVDLFSWRKEVAKSLSAISGVKKQVSFLNSADKNKSAEAFEFSGDELSSEVLQDAMHALLLKRHGDYSVWWTHGSCNIKPMVLITPGLPAVNQVAAMLDGRWKHWEWNFTQVRNSD</sequence>
<dbReference type="Pfam" id="PF09867">
    <property type="entry name" value="TagF_N"/>
    <property type="match status" value="1"/>
</dbReference>
<dbReference type="InterPro" id="IPR038225">
    <property type="entry name" value="TagF_sf"/>
</dbReference>
<evidence type="ECO:0000313" key="1">
    <source>
        <dbReference type="EMBL" id="KKL63939.1"/>
    </source>
</evidence>
<protein>
    <recommendedName>
        <fullName evidence="2">Type VI secretion system-associated protein TagF</fullName>
    </recommendedName>
</protein>
<gene>
    <name evidence="1" type="ORF">LCGC14_2170070</name>
</gene>